<evidence type="ECO:0000313" key="1">
    <source>
        <dbReference type="EnsemblPlants" id="AET4Gv20807400.7"/>
    </source>
</evidence>
<reference evidence="2" key="1">
    <citation type="journal article" date="2014" name="Science">
        <title>Ancient hybridizations among the ancestral genomes of bread wheat.</title>
        <authorList>
            <consortium name="International Wheat Genome Sequencing Consortium,"/>
            <person name="Marcussen T."/>
            <person name="Sandve S.R."/>
            <person name="Heier L."/>
            <person name="Spannagl M."/>
            <person name="Pfeifer M."/>
            <person name="Jakobsen K.S."/>
            <person name="Wulff B.B."/>
            <person name="Steuernagel B."/>
            <person name="Mayer K.F."/>
            <person name="Olsen O.A."/>
        </authorList>
    </citation>
    <scope>NUCLEOTIDE SEQUENCE [LARGE SCALE GENOMIC DNA]</scope>
    <source>
        <strain evidence="2">cv. AL8/78</strain>
    </source>
</reference>
<reference evidence="1" key="3">
    <citation type="journal article" date="2017" name="Nature">
        <title>Genome sequence of the progenitor of the wheat D genome Aegilops tauschii.</title>
        <authorList>
            <person name="Luo M.C."/>
            <person name="Gu Y.Q."/>
            <person name="Puiu D."/>
            <person name="Wang H."/>
            <person name="Twardziok S.O."/>
            <person name="Deal K.R."/>
            <person name="Huo N."/>
            <person name="Zhu T."/>
            <person name="Wang L."/>
            <person name="Wang Y."/>
            <person name="McGuire P.E."/>
            <person name="Liu S."/>
            <person name="Long H."/>
            <person name="Ramasamy R.K."/>
            <person name="Rodriguez J.C."/>
            <person name="Van S.L."/>
            <person name="Yuan L."/>
            <person name="Wang Z."/>
            <person name="Xia Z."/>
            <person name="Xiao L."/>
            <person name="Anderson O.D."/>
            <person name="Ouyang S."/>
            <person name="Liang Y."/>
            <person name="Zimin A.V."/>
            <person name="Pertea G."/>
            <person name="Qi P."/>
            <person name="Bennetzen J.L."/>
            <person name="Dai X."/>
            <person name="Dawson M.W."/>
            <person name="Muller H.G."/>
            <person name="Kugler K."/>
            <person name="Rivarola-Duarte L."/>
            <person name="Spannagl M."/>
            <person name="Mayer K.F.X."/>
            <person name="Lu F.H."/>
            <person name="Bevan M.W."/>
            <person name="Leroy P."/>
            <person name="Li P."/>
            <person name="You F.M."/>
            <person name="Sun Q."/>
            <person name="Liu Z."/>
            <person name="Lyons E."/>
            <person name="Wicker T."/>
            <person name="Salzberg S.L."/>
            <person name="Devos K.M."/>
            <person name="Dvorak J."/>
        </authorList>
    </citation>
    <scope>NUCLEOTIDE SEQUENCE [LARGE SCALE GENOMIC DNA]</scope>
    <source>
        <strain evidence="1">cv. AL8/78</strain>
    </source>
</reference>
<reference evidence="1" key="4">
    <citation type="submission" date="2019-03" db="UniProtKB">
        <authorList>
            <consortium name="EnsemblPlants"/>
        </authorList>
    </citation>
    <scope>IDENTIFICATION</scope>
</reference>
<organism evidence="1 2">
    <name type="scientific">Aegilops tauschii subsp. strangulata</name>
    <name type="common">Goatgrass</name>
    <dbReference type="NCBI Taxonomy" id="200361"/>
    <lineage>
        <taxon>Eukaryota</taxon>
        <taxon>Viridiplantae</taxon>
        <taxon>Streptophyta</taxon>
        <taxon>Embryophyta</taxon>
        <taxon>Tracheophyta</taxon>
        <taxon>Spermatophyta</taxon>
        <taxon>Magnoliopsida</taxon>
        <taxon>Liliopsida</taxon>
        <taxon>Poales</taxon>
        <taxon>Poaceae</taxon>
        <taxon>BOP clade</taxon>
        <taxon>Pooideae</taxon>
        <taxon>Triticodae</taxon>
        <taxon>Triticeae</taxon>
        <taxon>Triticinae</taxon>
        <taxon>Aegilops</taxon>
    </lineage>
</organism>
<keyword evidence="2" id="KW-1185">Reference proteome</keyword>
<sequence>PREVRCMHIQLAGFPSFCLINLWVDTAGVAGWHGMSRPRLQVLCVAMAQLSGSF</sequence>
<dbReference type="AlphaFoldDB" id="A0A453J5Q1"/>
<reference evidence="2" key="2">
    <citation type="journal article" date="2017" name="Nat. Plants">
        <title>The Aegilops tauschii genome reveals multiple impacts of transposons.</title>
        <authorList>
            <person name="Zhao G."/>
            <person name="Zou C."/>
            <person name="Li K."/>
            <person name="Wang K."/>
            <person name="Li T."/>
            <person name="Gao L."/>
            <person name="Zhang X."/>
            <person name="Wang H."/>
            <person name="Yang Z."/>
            <person name="Liu X."/>
            <person name="Jiang W."/>
            <person name="Mao L."/>
            <person name="Kong X."/>
            <person name="Jiao Y."/>
            <person name="Jia J."/>
        </authorList>
    </citation>
    <scope>NUCLEOTIDE SEQUENCE [LARGE SCALE GENOMIC DNA]</scope>
    <source>
        <strain evidence="2">cv. AL8/78</strain>
    </source>
</reference>
<dbReference type="EnsemblPlants" id="AET4Gv20807400.7">
    <property type="protein sequence ID" value="AET4Gv20807400.7"/>
    <property type="gene ID" value="AET4Gv20807400"/>
</dbReference>
<evidence type="ECO:0000313" key="2">
    <source>
        <dbReference type="Proteomes" id="UP000015105"/>
    </source>
</evidence>
<dbReference type="Gramene" id="AET4Gv20807400.7">
    <property type="protein sequence ID" value="AET4Gv20807400.7"/>
    <property type="gene ID" value="AET4Gv20807400"/>
</dbReference>
<proteinExistence type="predicted"/>
<protein>
    <submittedName>
        <fullName evidence="1">Uncharacterized protein</fullName>
    </submittedName>
</protein>
<reference evidence="1" key="5">
    <citation type="journal article" date="2021" name="G3 (Bethesda)">
        <title>Aegilops tauschii genome assembly Aet v5.0 features greater sequence contiguity and improved annotation.</title>
        <authorList>
            <person name="Wang L."/>
            <person name="Zhu T."/>
            <person name="Rodriguez J.C."/>
            <person name="Deal K.R."/>
            <person name="Dubcovsky J."/>
            <person name="McGuire P.E."/>
            <person name="Lux T."/>
            <person name="Spannagl M."/>
            <person name="Mayer K.F.X."/>
            <person name="Baldrich P."/>
            <person name="Meyers B.C."/>
            <person name="Huo N."/>
            <person name="Gu Y.Q."/>
            <person name="Zhou H."/>
            <person name="Devos K.M."/>
            <person name="Bennetzen J.L."/>
            <person name="Unver T."/>
            <person name="Budak H."/>
            <person name="Gulick P.J."/>
            <person name="Galiba G."/>
            <person name="Kalapos B."/>
            <person name="Nelson D.R."/>
            <person name="Li P."/>
            <person name="You F.M."/>
            <person name="Luo M.C."/>
            <person name="Dvorak J."/>
        </authorList>
    </citation>
    <scope>NUCLEOTIDE SEQUENCE [LARGE SCALE GENOMIC DNA]</scope>
    <source>
        <strain evidence="1">cv. AL8/78</strain>
    </source>
</reference>
<dbReference type="Proteomes" id="UP000015105">
    <property type="component" value="Chromosome 4D"/>
</dbReference>
<accession>A0A453J5Q1</accession>
<name>A0A453J5Q1_AEGTS</name>